<evidence type="ECO:0000313" key="4">
    <source>
        <dbReference type="Proteomes" id="UP000523955"/>
    </source>
</evidence>
<dbReference type="Gene3D" id="3.50.50.60">
    <property type="entry name" value="FAD/NAD(P)-binding domain"/>
    <property type="match status" value="1"/>
</dbReference>
<dbReference type="InterPro" id="IPR036188">
    <property type="entry name" value="FAD/NAD-bd_sf"/>
</dbReference>
<dbReference type="PANTHER" id="PTHR43476">
    <property type="entry name" value="3-(3-HYDROXY-PHENYL)PROPIONATE/3-HYDROXYCINNAMIC ACID HYDROXYLASE"/>
    <property type="match status" value="1"/>
</dbReference>
<dbReference type="InterPro" id="IPR050631">
    <property type="entry name" value="PheA/TfdB_FAD_monoxygenase"/>
</dbReference>
<protein>
    <submittedName>
        <fullName evidence="3">Bifunctional 3-(3-hydroxy-phenyl)propionate/3-hydroxycinnamic acid hydroxylase</fullName>
    </submittedName>
</protein>
<dbReference type="RefSeq" id="WP_185252929.1">
    <property type="nucleotide sequence ID" value="NZ_JACKXE010000001.1"/>
</dbReference>
<dbReference type="GO" id="GO:0019622">
    <property type="term" value="P:3-(3-hydroxy)phenylpropionate catabolic process"/>
    <property type="evidence" value="ECO:0007669"/>
    <property type="project" value="TreeGrafter"/>
</dbReference>
<dbReference type="GO" id="GO:0008688">
    <property type="term" value="F:3-(3-hydroxyphenyl)propionate hydroxylase activity"/>
    <property type="evidence" value="ECO:0007669"/>
    <property type="project" value="TreeGrafter"/>
</dbReference>
<dbReference type="Proteomes" id="UP000523955">
    <property type="component" value="Unassembled WGS sequence"/>
</dbReference>
<feature type="domain" description="FAD-binding" evidence="2">
    <location>
        <begin position="8"/>
        <end position="350"/>
    </location>
</feature>
<dbReference type="AlphaFoldDB" id="A0A7X0RGM6"/>
<dbReference type="EMBL" id="JACKXE010000001">
    <property type="protein sequence ID" value="MBB6627805.1"/>
    <property type="molecule type" value="Genomic_DNA"/>
</dbReference>
<dbReference type="Gene3D" id="3.30.70.2450">
    <property type="match status" value="1"/>
</dbReference>
<dbReference type="PRINTS" id="PR00420">
    <property type="entry name" value="RNGMNOXGNASE"/>
</dbReference>
<reference evidence="3 4" key="1">
    <citation type="submission" date="2020-08" db="EMBL/GenBank/DDBJ databases">
        <authorList>
            <person name="Seo M.-J."/>
        </authorList>
    </citation>
    <scope>NUCLEOTIDE SEQUENCE [LARGE SCALE GENOMIC DNA]</scope>
    <source>
        <strain evidence="3 4">KIGAM211</strain>
    </source>
</reference>
<sequence length="533" mass="57892">MSTETGPDVQVLIVGMGPTGAALAGLLGQRGVRCAVLDKQPSLYPLPRAIGMDQEVMRIAQELTVTSRLDGHVAPYRPSVYHGVDGQVIKRFDSPPPPHRLGWDPMFAFNQPAFETALRDRIAELPSVSVELETTVAAVGQDANGVWVDLVQPDAAALRRIRGDYLVACDGGSSPVRTNLGITMTDLEFHENWLVVDAIIEDDDVLARLPQTHVQYCDPQRPATFVNLVDRHRRWEISLEPGELPVGPVDVEDVWPWLDRWVKPGEARLWRAAAYLFHGLVADEWRRGRILLAGDAVHMTPPFSAQGMAAGMRDVQNLAWKLNSVLDGGAPETLLDTYQLERRPHVITTTQYTISLGRVIGERDEAAARARDAQLFAEHGGEVPVTYRTEFLPPLVDGLIARDTPGAGQVLPQPFVQRGEAAVRLDDLVSPGFRVVVAAAAEVELNRLRTAVAPLGGSVIRIGETALAEAAAGQPGSFIECDGVLTRWLEAVGSTIAIARPDHYIYATASSTAEAVALLDDLVATCGRPKRGD</sequence>
<keyword evidence="4" id="KW-1185">Reference proteome</keyword>
<name>A0A7X0RGM6_9ACTN</name>
<dbReference type="NCBIfam" id="NF004829">
    <property type="entry name" value="PRK06183.1-3"/>
    <property type="match status" value="1"/>
</dbReference>
<dbReference type="Pfam" id="PF01494">
    <property type="entry name" value="FAD_binding_3"/>
    <property type="match status" value="1"/>
</dbReference>
<evidence type="ECO:0000259" key="2">
    <source>
        <dbReference type="Pfam" id="PF01494"/>
    </source>
</evidence>
<dbReference type="InterPro" id="IPR002938">
    <property type="entry name" value="FAD-bd"/>
</dbReference>
<proteinExistence type="predicted"/>
<keyword evidence="1" id="KW-0560">Oxidoreductase</keyword>
<dbReference type="GO" id="GO:0071949">
    <property type="term" value="F:FAD binding"/>
    <property type="evidence" value="ECO:0007669"/>
    <property type="project" value="InterPro"/>
</dbReference>
<accession>A0A7X0RGM6</accession>
<comment type="caution">
    <text evidence="3">The sequence shown here is derived from an EMBL/GenBank/DDBJ whole genome shotgun (WGS) entry which is preliminary data.</text>
</comment>
<dbReference type="PANTHER" id="PTHR43476:SF3">
    <property type="entry name" value="FAD-BINDING MONOOXYGENASE"/>
    <property type="match status" value="1"/>
</dbReference>
<gene>
    <name evidence="3" type="ORF">H5V45_10785</name>
</gene>
<organism evidence="3 4">
    <name type="scientific">Nocardioides luti</name>
    <dbReference type="NCBI Taxonomy" id="2761101"/>
    <lineage>
        <taxon>Bacteria</taxon>
        <taxon>Bacillati</taxon>
        <taxon>Actinomycetota</taxon>
        <taxon>Actinomycetes</taxon>
        <taxon>Propionibacteriales</taxon>
        <taxon>Nocardioidaceae</taxon>
        <taxon>Nocardioides</taxon>
    </lineage>
</organism>
<dbReference type="SUPFAM" id="SSF51905">
    <property type="entry name" value="FAD/NAD(P)-binding domain"/>
    <property type="match status" value="1"/>
</dbReference>
<evidence type="ECO:0000256" key="1">
    <source>
        <dbReference type="ARBA" id="ARBA00023002"/>
    </source>
</evidence>
<evidence type="ECO:0000313" key="3">
    <source>
        <dbReference type="EMBL" id="MBB6627805.1"/>
    </source>
</evidence>